<comment type="similarity">
    <text evidence="2">Belongs to the protein kinase superfamily. Ser/Thr protein kinase family.</text>
</comment>
<dbReference type="InterPro" id="IPR051809">
    <property type="entry name" value="Plant_receptor-like_S/T_kinase"/>
</dbReference>
<dbReference type="InterPro" id="IPR013210">
    <property type="entry name" value="LRR_N_plant-typ"/>
</dbReference>
<name>A0A438GCG8_VITVI</name>
<evidence type="ECO:0000256" key="9">
    <source>
        <dbReference type="ARBA" id="ARBA00022989"/>
    </source>
</evidence>
<evidence type="ECO:0000256" key="7">
    <source>
        <dbReference type="ARBA" id="ARBA00022741"/>
    </source>
</evidence>
<comment type="caution">
    <text evidence="14">The sequence shown here is derived from an EMBL/GenBank/DDBJ whole genome shotgun (WGS) entry which is preliminary data.</text>
</comment>
<dbReference type="InterPro" id="IPR032675">
    <property type="entry name" value="LRR_dom_sf"/>
</dbReference>
<evidence type="ECO:0000313" key="14">
    <source>
        <dbReference type="EMBL" id="RVW69881.1"/>
    </source>
</evidence>
<evidence type="ECO:0000256" key="12">
    <source>
        <dbReference type="SAM" id="SignalP"/>
    </source>
</evidence>
<dbReference type="GO" id="GO:0016020">
    <property type="term" value="C:membrane"/>
    <property type="evidence" value="ECO:0007669"/>
    <property type="project" value="UniProtKB-SubCell"/>
</dbReference>
<evidence type="ECO:0000256" key="2">
    <source>
        <dbReference type="ARBA" id="ARBA00008684"/>
    </source>
</evidence>
<dbReference type="SUPFAM" id="SSF52058">
    <property type="entry name" value="L domain-like"/>
    <property type="match status" value="2"/>
</dbReference>
<dbReference type="Pfam" id="PF00560">
    <property type="entry name" value="LRR_1"/>
    <property type="match status" value="4"/>
</dbReference>
<comment type="subcellular location">
    <subcellularLocation>
        <location evidence="1">Membrane</location>
        <topology evidence="1">Single-pass membrane protein</topology>
    </subcellularLocation>
</comment>
<dbReference type="GO" id="GO:0004672">
    <property type="term" value="F:protein kinase activity"/>
    <property type="evidence" value="ECO:0007669"/>
    <property type="project" value="InterPro"/>
</dbReference>
<dbReference type="InterPro" id="IPR001611">
    <property type="entry name" value="Leu-rich_rpt"/>
</dbReference>
<dbReference type="AlphaFoldDB" id="A0A438GCG8"/>
<accession>A0A438GCG8</accession>
<dbReference type="InterPro" id="IPR008271">
    <property type="entry name" value="Ser/Thr_kinase_AS"/>
</dbReference>
<keyword evidence="9 11" id="KW-1133">Transmembrane helix</keyword>
<organism evidence="14 15">
    <name type="scientific">Vitis vinifera</name>
    <name type="common">Grape</name>
    <dbReference type="NCBI Taxonomy" id="29760"/>
    <lineage>
        <taxon>Eukaryota</taxon>
        <taxon>Viridiplantae</taxon>
        <taxon>Streptophyta</taxon>
        <taxon>Embryophyta</taxon>
        <taxon>Tracheophyta</taxon>
        <taxon>Spermatophyta</taxon>
        <taxon>Magnoliopsida</taxon>
        <taxon>eudicotyledons</taxon>
        <taxon>Gunneridae</taxon>
        <taxon>Pentapetalae</taxon>
        <taxon>rosids</taxon>
        <taxon>Vitales</taxon>
        <taxon>Vitaceae</taxon>
        <taxon>Viteae</taxon>
        <taxon>Vitis</taxon>
    </lineage>
</organism>
<dbReference type="InterPro" id="IPR055414">
    <property type="entry name" value="LRR_R13L4/SHOC2-like"/>
</dbReference>
<keyword evidence="5 12" id="KW-0732">Signal</keyword>
<dbReference type="InterPro" id="IPR011009">
    <property type="entry name" value="Kinase-like_dom_sf"/>
</dbReference>
<reference evidence="14 15" key="1">
    <citation type="journal article" date="2018" name="PLoS Genet.">
        <title>Population sequencing reveals clonal diversity and ancestral inbreeding in the grapevine cultivar Chardonnay.</title>
        <authorList>
            <person name="Roach M.J."/>
            <person name="Johnson D.L."/>
            <person name="Bohlmann J."/>
            <person name="van Vuuren H.J."/>
            <person name="Jones S.J."/>
            <person name="Pretorius I.S."/>
            <person name="Schmidt S.A."/>
            <person name="Borneman A.R."/>
        </authorList>
    </citation>
    <scope>NUCLEOTIDE SEQUENCE [LARGE SCALE GENOMIC DNA]</scope>
    <source>
        <strain evidence="15">cv. Chardonnay</strain>
        <tissue evidence="14">Leaf</tissue>
    </source>
</reference>
<dbReference type="Pfam" id="PF08263">
    <property type="entry name" value="LRRNT_2"/>
    <property type="match status" value="2"/>
</dbReference>
<dbReference type="PANTHER" id="PTHR27008">
    <property type="entry name" value="OS04G0122200 PROTEIN"/>
    <property type="match status" value="1"/>
</dbReference>
<evidence type="ECO:0000256" key="1">
    <source>
        <dbReference type="ARBA" id="ARBA00004167"/>
    </source>
</evidence>
<keyword evidence="14" id="KW-0418">Kinase</keyword>
<evidence type="ECO:0000256" key="5">
    <source>
        <dbReference type="ARBA" id="ARBA00022729"/>
    </source>
</evidence>
<keyword evidence="3" id="KW-0433">Leucine-rich repeat</keyword>
<dbReference type="PROSITE" id="PS00108">
    <property type="entry name" value="PROTEIN_KINASE_ST"/>
    <property type="match status" value="1"/>
</dbReference>
<dbReference type="PROSITE" id="PS50011">
    <property type="entry name" value="PROTEIN_KINASE_DOM"/>
    <property type="match status" value="1"/>
</dbReference>
<proteinExistence type="inferred from homology"/>
<feature type="domain" description="Protein kinase" evidence="13">
    <location>
        <begin position="695"/>
        <end position="1115"/>
    </location>
</feature>
<keyword evidence="7" id="KW-0547">Nucleotide-binding</keyword>
<keyword evidence="10 11" id="KW-0472">Membrane</keyword>
<feature type="transmembrane region" description="Helical" evidence="11">
    <location>
        <begin position="873"/>
        <end position="895"/>
    </location>
</feature>
<dbReference type="InterPro" id="IPR003591">
    <property type="entry name" value="Leu-rich_rpt_typical-subtyp"/>
</dbReference>
<dbReference type="PANTHER" id="PTHR27008:SF499">
    <property type="entry name" value="OS06G0581500 PROTEIN"/>
    <property type="match status" value="1"/>
</dbReference>
<keyword evidence="6" id="KW-0677">Repeat</keyword>
<dbReference type="Pfam" id="PF13855">
    <property type="entry name" value="LRR_8"/>
    <property type="match status" value="2"/>
</dbReference>
<keyword evidence="8" id="KW-0067">ATP-binding</keyword>
<dbReference type="SUPFAM" id="SSF56112">
    <property type="entry name" value="Protein kinase-like (PK-like)"/>
    <property type="match status" value="1"/>
</dbReference>
<dbReference type="GO" id="GO:0005524">
    <property type="term" value="F:ATP binding"/>
    <property type="evidence" value="ECO:0007669"/>
    <property type="project" value="UniProtKB-KW"/>
</dbReference>
<dbReference type="EMBL" id="QGNW01000480">
    <property type="protein sequence ID" value="RVW69881.1"/>
    <property type="molecule type" value="Genomic_DNA"/>
</dbReference>
<dbReference type="SMART" id="SM00365">
    <property type="entry name" value="LRR_SD22"/>
    <property type="match status" value="3"/>
</dbReference>
<dbReference type="Gene3D" id="1.10.510.10">
    <property type="entry name" value="Transferase(Phosphotransferase) domain 1"/>
    <property type="match status" value="1"/>
</dbReference>
<dbReference type="SUPFAM" id="SSF52047">
    <property type="entry name" value="RNI-like"/>
    <property type="match status" value="1"/>
</dbReference>
<evidence type="ECO:0000256" key="11">
    <source>
        <dbReference type="SAM" id="Phobius"/>
    </source>
</evidence>
<dbReference type="Pfam" id="PF23598">
    <property type="entry name" value="LRR_14"/>
    <property type="match status" value="1"/>
</dbReference>
<keyword evidence="4 11" id="KW-0812">Transmembrane</keyword>
<evidence type="ECO:0000256" key="8">
    <source>
        <dbReference type="ARBA" id="ARBA00022840"/>
    </source>
</evidence>
<evidence type="ECO:0000256" key="10">
    <source>
        <dbReference type="ARBA" id="ARBA00023136"/>
    </source>
</evidence>
<keyword evidence="14" id="KW-0675">Receptor</keyword>
<evidence type="ECO:0000256" key="3">
    <source>
        <dbReference type="ARBA" id="ARBA00022614"/>
    </source>
</evidence>
<feature type="transmembrane region" description="Helical" evidence="11">
    <location>
        <begin position="12"/>
        <end position="31"/>
    </location>
</feature>
<dbReference type="InterPro" id="IPR000719">
    <property type="entry name" value="Prot_kinase_dom"/>
</dbReference>
<dbReference type="Pfam" id="PF00069">
    <property type="entry name" value="Pkinase"/>
    <property type="match status" value="1"/>
</dbReference>
<protein>
    <submittedName>
        <fullName evidence="14">Putative LRR receptor-like serine/threonine-protein kinase</fullName>
    </submittedName>
</protein>
<evidence type="ECO:0000313" key="15">
    <source>
        <dbReference type="Proteomes" id="UP000288805"/>
    </source>
</evidence>
<dbReference type="Proteomes" id="UP000288805">
    <property type="component" value="Unassembled WGS sequence"/>
</dbReference>
<evidence type="ECO:0000256" key="4">
    <source>
        <dbReference type="ARBA" id="ARBA00022692"/>
    </source>
</evidence>
<dbReference type="SMART" id="SM00220">
    <property type="entry name" value="S_TKc"/>
    <property type="match status" value="1"/>
</dbReference>
<dbReference type="FunFam" id="3.80.10.10:FF:000317">
    <property type="entry name" value="Inactive leucine-rich repeat receptor-like protein kinase"/>
    <property type="match status" value="1"/>
</dbReference>
<dbReference type="FunFam" id="3.80.10.10:FF:000095">
    <property type="entry name" value="LRR receptor-like serine/threonine-protein kinase GSO1"/>
    <property type="match status" value="2"/>
</dbReference>
<feature type="chain" id="PRO_5019196588" evidence="12">
    <location>
        <begin position="23"/>
        <end position="1140"/>
    </location>
</feature>
<dbReference type="Gene3D" id="3.80.10.10">
    <property type="entry name" value="Ribonuclease Inhibitor"/>
    <property type="match status" value="7"/>
</dbReference>
<keyword evidence="14" id="KW-0808">Transferase</keyword>
<evidence type="ECO:0000259" key="13">
    <source>
        <dbReference type="PROSITE" id="PS50011"/>
    </source>
</evidence>
<dbReference type="SMART" id="SM00369">
    <property type="entry name" value="LRR_TYP"/>
    <property type="match status" value="11"/>
</dbReference>
<sequence>MEIPSFSLRLQWWFFLVNLIICISLLGLESLSSTPTFGNETDKLALLTIKHYLVDVPNGVLSSWNDFLHFCQWQGVTCSGRRQRLTILRLEGQSLVSSLPPIGNLTFLRGLVLSNNHLHGTIPSDIGLLLWMRHLNLSTNSLQGEIPIELTNCSNLRTMDLTRNNLTGQIPFHFGHISKLLILRLGRNSLTGVIPFTLGNLSSLQQLSVAFNHLEWGIPHYLSRLKCLKYLYLDVNNLSGMISPSLYNWSSAIEFFVSGNILSGNFTPNMRFNFPQLRKFGTAGNQFTGIIPNTLSNISGLELLDLGNNYLTGQVPDSLGVLKDIYCTPTFGNETDKLALLAFKNYVVDVPNGVLSSWNDSALLPVGGGYMQSPTSEGHSLEVGGSEISICHPSDIGHLPRMQHLNLSMNFIQGEIPIELTNCSSLRTVDFTRNNLTGQIPFHVGHMSKLQHLWLGTNNLSGTIPPSLHNLSSVIEFAATDNHLSGNFMSNMRFSSQLRNFGIAMNQFTGIIPDTLSNISGLELLDLGENYLTGKIPDSLGVLKDLYWLTLDFNSLGRGMSGDLNFLNSLTNIRGLRLINPEGNHFGGVLPNFIANLSTQLQQLVLGENKISGNIPKEIGNLINLIQFIATRNYLTGIIPTSIGKLQNLGELDFGWNRLSGLLLSTLGNLSQLKGNIPTSLRNCHNMETLDLNHNKLSGSVPENVIGHFNQLRSLYLQQNSFTGSLPADVGQLKNLNDLLVSDNNLSGEIPRELGICSVLEYLDMARNSFQGKIPLSFSSLRGIQFLDLSCNNLSGTIPKELQHLSALLTLNLSFNYLEGEVVPSGGVFKNVNGISITGNKKLCGGIPQLQLPPCSVVESAKHGKGKYPSIKIIIAISIAGVSCLAFIVASVLLYRRKKTIMKSSSTSLGYGFLRVSYNSKQLTPIVHGDLKPSNVLLDDDMVAHVGDFGLAKLLPEANDIMSSDQTSSRLMMGSIGYVAPGTLPYVFFLDPKKYGLGGSMWPQGDVYSYGILFLEMFTGKRPTEHMFLDGLSLHSFSKMALPEQVMEIADSNLVGESGEAINNIANHGDVEGRMQHCLASIARIGVACSEESPGDRMDIKDVVMELNIIKEVFLGVGIHGERHIRMQLPAEGTSHLGGD</sequence>
<evidence type="ECO:0000256" key="6">
    <source>
        <dbReference type="ARBA" id="ARBA00022737"/>
    </source>
</evidence>
<feature type="signal peptide" evidence="12">
    <location>
        <begin position="1"/>
        <end position="22"/>
    </location>
</feature>
<gene>
    <name evidence="14" type="primary">VvCHDp000216_43</name>
    <name evidence="14" type="ORF">CK203_060701</name>
</gene>